<name>A0A645E4T9_9ZZZZ</name>
<dbReference type="AlphaFoldDB" id="A0A645E4T9"/>
<proteinExistence type="predicted"/>
<protein>
    <submittedName>
        <fullName evidence="1">Uncharacterized protein</fullName>
    </submittedName>
</protein>
<dbReference type="EMBL" id="VSSQ01042065">
    <property type="protein sequence ID" value="MPM95592.1"/>
    <property type="molecule type" value="Genomic_DNA"/>
</dbReference>
<sequence length="317" mass="36038">MVGILDPFWEEKGYISPEEYSQFCNTTVPLARLEKRIFTEGETMTAKIEVAHFGKKSLQSIRPKWQLVENGVIISEGMLDQRDIPIGNAIQLGKVVYNFQNKNEPRKLSLKINIEKFENSWDIWVYPENQRIELKDVRVVENLDKSTLAYIQNGGKVLLSLGKGKVSSEMGGNIGVGFSSIFWNTAWTGGQKPHTLGILCDPSHPALKSFPSEYYSNWQWWDAMKYADALILDSLAINLKPIVRIIDDWVSNRNLALIFEARIGKGRIVVSGTDLVNNLASRPEARQLRFSLMQYMNSDTFKPNVDINPDDLIKVIK</sequence>
<gene>
    <name evidence="1" type="ORF">SDC9_142747</name>
</gene>
<evidence type="ECO:0000313" key="1">
    <source>
        <dbReference type="EMBL" id="MPM95592.1"/>
    </source>
</evidence>
<reference evidence="1" key="1">
    <citation type="submission" date="2019-08" db="EMBL/GenBank/DDBJ databases">
        <authorList>
            <person name="Kucharzyk K."/>
            <person name="Murdoch R.W."/>
            <person name="Higgins S."/>
            <person name="Loffler F."/>
        </authorList>
    </citation>
    <scope>NUCLEOTIDE SEQUENCE</scope>
</reference>
<organism evidence="1">
    <name type="scientific">bioreactor metagenome</name>
    <dbReference type="NCBI Taxonomy" id="1076179"/>
    <lineage>
        <taxon>unclassified sequences</taxon>
        <taxon>metagenomes</taxon>
        <taxon>ecological metagenomes</taxon>
    </lineage>
</organism>
<accession>A0A645E4T9</accession>
<comment type="caution">
    <text evidence="1">The sequence shown here is derived from an EMBL/GenBank/DDBJ whole genome shotgun (WGS) entry which is preliminary data.</text>
</comment>